<evidence type="ECO:0000256" key="2">
    <source>
        <dbReference type="ARBA" id="ARBA00022980"/>
    </source>
</evidence>
<dbReference type="Proteomes" id="UP001583186">
    <property type="component" value="Unassembled WGS sequence"/>
</dbReference>
<reference evidence="4 5" key="1">
    <citation type="journal article" date="2024" name="IMA Fungus">
        <title>IMA Genome - F19 : A genome assembly and annotation guide to empower mycologists, including annotated draft genome sequences of Ceratocystis pirilliformis, Diaporthe australafricana, Fusarium ophioides, Paecilomyces lecythidis, and Sporothrix stenoceras.</title>
        <authorList>
            <person name="Aylward J."/>
            <person name="Wilson A.M."/>
            <person name="Visagie C.M."/>
            <person name="Spraker J."/>
            <person name="Barnes I."/>
            <person name="Buitendag C."/>
            <person name="Ceriani C."/>
            <person name="Del Mar Angel L."/>
            <person name="du Plessis D."/>
            <person name="Fuchs T."/>
            <person name="Gasser K."/>
            <person name="Kramer D."/>
            <person name="Li W."/>
            <person name="Munsamy K."/>
            <person name="Piso A."/>
            <person name="Price J.L."/>
            <person name="Sonnekus B."/>
            <person name="Thomas C."/>
            <person name="van der Nest A."/>
            <person name="van Dijk A."/>
            <person name="van Heerden A."/>
            <person name="van Vuuren N."/>
            <person name="Yilmaz N."/>
            <person name="Duong T.A."/>
            <person name="van der Merwe N.A."/>
            <person name="Wingfield M.J."/>
            <person name="Wingfield B.D."/>
        </authorList>
    </citation>
    <scope>NUCLEOTIDE SEQUENCE [LARGE SCALE GENOMIC DNA]</scope>
    <source>
        <strain evidence="4 5">CMW 5346</strain>
    </source>
</reference>
<dbReference type="PANTHER" id="PTHR19836">
    <property type="entry name" value="30S RIBOSOMAL PROTEIN S14"/>
    <property type="match status" value="1"/>
</dbReference>
<dbReference type="InterPro" id="IPR001209">
    <property type="entry name" value="Ribosomal_uS14"/>
</dbReference>
<comment type="caution">
    <text evidence="4">The sequence shown here is derived from an EMBL/GenBank/DDBJ whole genome shotgun (WGS) entry which is preliminary data.</text>
</comment>
<evidence type="ECO:0000313" key="5">
    <source>
        <dbReference type="Proteomes" id="UP001583186"/>
    </source>
</evidence>
<keyword evidence="2 4" id="KW-0689">Ribosomal protein</keyword>
<evidence type="ECO:0000256" key="1">
    <source>
        <dbReference type="ARBA" id="ARBA00009083"/>
    </source>
</evidence>
<name>A0ABR3ZS11_9PEZI</name>
<dbReference type="SUPFAM" id="SSF57716">
    <property type="entry name" value="Glucocorticoid receptor-like (DNA-binding domain)"/>
    <property type="match status" value="1"/>
</dbReference>
<evidence type="ECO:0000256" key="3">
    <source>
        <dbReference type="ARBA" id="ARBA00023274"/>
    </source>
</evidence>
<protein>
    <submittedName>
        <fullName evidence="4">40S ribosomal protein mrp2, mitochondrial</fullName>
    </submittedName>
</protein>
<keyword evidence="3" id="KW-0687">Ribonucleoprotein</keyword>
<dbReference type="PANTHER" id="PTHR19836:SF19">
    <property type="entry name" value="SMALL RIBOSOMAL SUBUNIT PROTEIN US14M"/>
    <property type="match status" value="1"/>
</dbReference>
<evidence type="ECO:0000313" key="4">
    <source>
        <dbReference type="EMBL" id="KAL1903451.1"/>
    </source>
</evidence>
<dbReference type="NCBIfam" id="NF006477">
    <property type="entry name" value="PRK08881.1"/>
    <property type="match status" value="1"/>
</dbReference>
<dbReference type="Gene3D" id="1.10.287.1480">
    <property type="match status" value="1"/>
</dbReference>
<organism evidence="4 5">
    <name type="scientific">Sporothrix stenoceras</name>
    <dbReference type="NCBI Taxonomy" id="5173"/>
    <lineage>
        <taxon>Eukaryota</taxon>
        <taxon>Fungi</taxon>
        <taxon>Dikarya</taxon>
        <taxon>Ascomycota</taxon>
        <taxon>Pezizomycotina</taxon>
        <taxon>Sordariomycetes</taxon>
        <taxon>Sordariomycetidae</taxon>
        <taxon>Ophiostomatales</taxon>
        <taxon>Ophiostomataceae</taxon>
        <taxon>Sporothrix</taxon>
    </lineage>
</organism>
<dbReference type="GO" id="GO:0005840">
    <property type="term" value="C:ribosome"/>
    <property type="evidence" value="ECO:0007669"/>
    <property type="project" value="UniProtKB-KW"/>
</dbReference>
<dbReference type="PROSITE" id="PS00527">
    <property type="entry name" value="RIBOSOMAL_S14"/>
    <property type="match status" value="1"/>
</dbReference>
<comment type="similarity">
    <text evidence="1">Belongs to the universal ribosomal protein uS14 family.</text>
</comment>
<gene>
    <name evidence="4" type="primary">MRP2</name>
    <name evidence="4" type="ORF">Sste5346_000078</name>
</gene>
<sequence>MVRPPSFAPKRLNIGSFVNVHVIRDDTKRQFFLRYEAERQALRHIIRNTTLSPRTRAEAQLQLTQMPTYSRPTQIRNRCLIGGEGRGVLRDFKMSRFNFRIQALAGNLPGVRKASW</sequence>
<accession>A0ABR3ZS11</accession>
<proteinExistence type="inferred from homology"/>
<keyword evidence="5" id="KW-1185">Reference proteome</keyword>
<dbReference type="EMBL" id="JAWCUI010000001">
    <property type="protein sequence ID" value="KAL1903451.1"/>
    <property type="molecule type" value="Genomic_DNA"/>
</dbReference>
<dbReference type="Pfam" id="PF00253">
    <property type="entry name" value="Ribosomal_S14"/>
    <property type="match status" value="1"/>
</dbReference>
<dbReference type="InterPro" id="IPR018271">
    <property type="entry name" value="Ribosomal_uS14_CS"/>
</dbReference>